<dbReference type="InterPro" id="IPR016938">
    <property type="entry name" value="UPF0317"/>
</dbReference>
<dbReference type="SUPFAM" id="SSF160920">
    <property type="entry name" value="PSTPO5379-like"/>
    <property type="match status" value="1"/>
</dbReference>
<evidence type="ECO:0000313" key="4">
    <source>
        <dbReference type="EMBL" id="GAA4953925.1"/>
    </source>
</evidence>
<dbReference type="InterPro" id="IPR038021">
    <property type="entry name" value="Putative_hydro-lyase"/>
</dbReference>
<evidence type="ECO:0000256" key="3">
    <source>
        <dbReference type="HAMAP-Rule" id="MF_01830"/>
    </source>
</evidence>
<dbReference type="PIRSF" id="PIRSF029755">
    <property type="entry name" value="UCP029755"/>
    <property type="match status" value="1"/>
</dbReference>
<dbReference type="Proteomes" id="UP001499993">
    <property type="component" value="Unassembled WGS sequence"/>
</dbReference>
<reference evidence="5" key="1">
    <citation type="journal article" date="2019" name="Int. J. Syst. Evol. Microbiol.">
        <title>The Global Catalogue of Microorganisms (GCM) 10K type strain sequencing project: providing services to taxonomists for standard genome sequencing and annotation.</title>
        <authorList>
            <consortium name="The Broad Institute Genomics Platform"/>
            <consortium name="The Broad Institute Genome Sequencing Center for Infectious Disease"/>
            <person name="Wu L."/>
            <person name="Ma J."/>
        </authorList>
    </citation>
    <scope>NUCLEOTIDE SEQUENCE [LARGE SCALE GENOMIC DNA]</scope>
    <source>
        <strain evidence="5">JCM 18123</strain>
    </source>
</reference>
<organism evidence="4 5">
    <name type="scientific">Streptomonospora halophila</name>
    <dbReference type="NCBI Taxonomy" id="427369"/>
    <lineage>
        <taxon>Bacteria</taxon>
        <taxon>Bacillati</taxon>
        <taxon>Actinomycetota</taxon>
        <taxon>Actinomycetes</taxon>
        <taxon>Streptosporangiales</taxon>
        <taxon>Nocardiopsidaceae</taxon>
        <taxon>Streptomonospora</taxon>
    </lineage>
</organism>
<name>A0ABP9GVG1_9ACTN</name>
<dbReference type="EC" id="4.2.1.-" evidence="3"/>
<evidence type="ECO:0000256" key="2">
    <source>
        <dbReference type="ARBA" id="ARBA00023239"/>
    </source>
</evidence>
<keyword evidence="5" id="KW-1185">Reference proteome</keyword>
<evidence type="ECO:0000313" key="5">
    <source>
        <dbReference type="Proteomes" id="UP001499993"/>
    </source>
</evidence>
<accession>A0ABP9GVG1</accession>
<dbReference type="NCBIfam" id="NF003969">
    <property type="entry name" value="PRK05463.1"/>
    <property type="match status" value="1"/>
</dbReference>
<dbReference type="HAMAP" id="MF_01830">
    <property type="entry name" value="Hydro_lyase"/>
    <property type="match status" value="1"/>
</dbReference>
<evidence type="ECO:0000256" key="1">
    <source>
        <dbReference type="ARBA" id="ARBA00007896"/>
    </source>
</evidence>
<proteinExistence type="inferred from homology"/>
<dbReference type="RefSeq" id="WP_345558597.1">
    <property type="nucleotide sequence ID" value="NZ_BAABIK010000031.1"/>
</dbReference>
<dbReference type="InterPro" id="IPR009906">
    <property type="entry name" value="D-Glu_cyclase"/>
</dbReference>
<dbReference type="PANTHER" id="PTHR32022:SF10">
    <property type="entry name" value="D-GLUTAMATE CYCLASE, MITOCHONDRIAL"/>
    <property type="match status" value="1"/>
</dbReference>
<keyword evidence="2 3" id="KW-0456">Lyase</keyword>
<dbReference type="Gene3D" id="3.30.2040.10">
    <property type="entry name" value="PSTPO5379-like domain"/>
    <property type="match status" value="1"/>
</dbReference>
<dbReference type="Gene3D" id="3.40.1640.10">
    <property type="entry name" value="PSTPO5379-like"/>
    <property type="match status" value="1"/>
</dbReference>
<comment type="caution">
    <text evidence="4">The sequence shown here is derived from an EMBL/GenBank/DDBJ whole genome shotgun (WGS) entry which is preliminary data.</text>
</comment>
<comment type="similarity">
    <text evidence="1 3">Belongs to the D-glutamate cyclase family.</text>
</comment>
<sequence length="274" mass="29096">MSDAAADPGAPRAAPALPARLAPGEARERFRAGLRVPTAGYCAGYTQANLIALPRDLAFDFLLFAQRNPKACPVLEVTEPGEVSAPVFAGDLRSDLPAYRVYEHGRLVAETADATAYWRPDLVAFLIGCSFTFEAPMLEAGIPLRHIETGRNVAMYTTDRPCRSAGRLAGPLVVSMRPIPAERVADAVRITARYPSVHGAPVHVGDPAGLGVADLDAPDFGDPVEVRPGEVPVFWACGVTPQAAVADSAPEFAIAHAPGHMAITDARDHDYRVP</sequence>
<dbReference type="PANTHER" id="PTHR32022">
    <property type="entry name" value="D-GLUTAMATE CYCLASE, MITOCHONDRIAL"/>
    <property type="match status" value="1"/>
</dbReference>
<dbReference type="EMBL" id="BAABIK010000031">
    <property type="protein sequence ID" value="GAA4953925.1"/>
    <property type="molecule type" value="Genomic_DNA"/>
</dbReference>
<gene>
    <name evidence="4" type="ORF">GCM10023224_43880</name>
</gene>
<protein>
    <recommendedName>
        <fullName evidence="3">Putative hydro-lyase GCM10023224_43880</fullName>
        <ecNumber evidence="3">4.2.1.-</ecNumber>
    </recommendedName>
</protein>
<dbReference type="Pfam" id="PF07286">
    <property type="entry name" value="D-Glu_cyclase"/>
    <property type="match status" value="1"/>
</dbReference>